<evidence type="ECO:0000313" key="4">
    <source>
        <dbReference type="Proteomes" id="UP001415857"/>
    </source>
</evidence>
<dbReference type="GO" id="GO:0016787">
    <property type="term" value="F:hydrolase activity"/>
    <property type="evidence" value="ECO:0007669"/>
    <property type="project" value="UniProtKB-KW"/>
</dbReference>
<evidence type="ECO:0000259" key="2">
    <source>
        <dbReference type="Pfam" id="PF01764"/>
    </source>
</evidence>
<dbReference type="Proteomes" id="UP001415857">
    <property type="component" value="Unassembled WGS sequence"/>
</dbReference>
<dbReference type="EMBL" id="JBBPBK010000009">
    <property type="protein sequence ID" value="KAK9278381.1"/>
    <property type="molecule type" value="Genomic_DNA"/>
</dbReference>
<dbReference type="InterPro" id="IPR029058">
    <property type="entry name" value="AB_hydrolase_fold"/>
</dbReference>
<evidence type="ECO:0000313" key="3">
    <source>
        <dbReference type="EMBL" id="KAK9278381.1"/>
    </source>
</evidence>
<protein>
    <recommendedName>
        <fullName evidence="2">Fungal lipase-type domain-containing protein</fullName>
    </recommendedName>
</protein>
<dbReference type="GO" id="GO:0006952">
    <property type="term" value="P:defense response"/>
    <property type="evidence" value="ECO:0007669"/>
    <property type="project" value="InterPro"/>
</dbReference>
<name>A0AAP0WVQ8_LIQFO</name>
<dbReference type="Gene3D" id="3.40.50.1820">
    <property type="entry name" value="alpha/beta hydrolase"/>
    <property type="match status" value="1"/>
</dbReference>
<sequence length="421" mass="46953">MSAATVLGGYIGIEEVLIKKACSMAMKAHNHKSGKPYILEKSRSSPDAIFSFAGSWSVDDWFAGILSAKQRSILSSFIRSEVSATIKSPSSTGRFYVEKAVAEKKRVVFTGHSSGGPMAILAMLWFLEHCPKPENDQIHPRCVTFGSPLVGDRIFPHALNRENWSCYFIHFVMKYDIVPRISLAPLSSIEKELQPILQFFNPKSPYFGKTMDASDFYVNVMWNASSVASHAACNLMGYTNLLLETVTSFIELSPYRPFGSYVFFTGNGELVVVENPDAVLQLLFYCPQLSSETELAVIANKSLADHLMYENELKECLQMQSVVSLDCLEELPLSSDGSNRALDDLGLSTSARLSLCAAGEWEKQKKRNEDKINGYVKKIEEGLGWLKQYQDKCEARKVGYYDSFKLSNMAEDFQANVKGSS</sequence>
<dbReference type="PANTHER" id="PTHR47090:SF2">
    <property type="entry name" value="PROTEIN EDS1-RELATED"/>
    <property type="match status" value="1"/>
</dbReference>
<proteinExistence type="predicted"/>
<keyword evidence="1" id="KW-0378">Hydrolase</keyword>
<dbReference type="InterPro" id="IPR044214">
    <property type="entry name" value="EDS1-like"/>
</dbReference>
<dbReference type="AlphaFoldDB" id="A0AAP0WVQ8"/>
<reference evidence="3 4" key="1">
    <citation type="journal article" date="2024" name="Plant J.">
        <title>Genome sequences and population genomics reveal climatic adaptation and genomic divergence between two closely related sweetgum species.</title>
        <authorList>
            <person name="Xu W.Q."/>
            <person name="Ren C.Q."/>
            <person name="Zhang X.Y."/>
            <person name="Comes H.P."/>
            <person name="Liu X.H."/>
            <person name="Li Y.G."/>
            <person name="Kettle C.J."/>
            <person name="Jalonen R."/>
            <person name="Gaisberger H."/>
            <person name="Ma Y.Z."/>
            <person name="Qiu Y.X."/>
        </authorList>
    </citation>
    <scope>NUCLEOTIDE SEQUENCE [LARGE SCALE GENOMIC DNA]</scope>
    <source>
        <strain evidence="3">Hangzhou</strain>
    </source>
</reference>
<dbReference type="InterPro" id="IPR002921">
    <property type="entry name" value="Fungal_lipase-type"/>
</dbReference>
<keyword evidence="4" id="KW-1185">Reference proteome</keyword>
<organism evidence="3 4">
    <name type="scientific">Liquidambar formosana</name>
    <name type="common">Formosan gum</name>
    <dbReference type="NCBI Taxonomy" id="63359"/>
    <lineage>
        <taxon>Eukaryota</taxon>
        <taxon>Viridiplantae</taxon>
        <taxon>Streptophyta</taxon>
        <taxon>Embryophyta</taxon>
        <taxon>Tracheophyta</taxon>
        <taxon>Spermatophyta</taxon>
        <taxon>Magnoliopsida</taxon>
        <taxon>eudicotyledons</taxon>
        <taxon>Gunneridae</taxon>
        <taxon>Pentapetalae</taxon>
        <taxon>Saxifragales</taxon>
        <taxon>Altingiaceae</taxon>
        <taxon>Liquidambar</taxon>
    </lineage>
</organism>
<dbReference type="SUPFAM" id="SSF53474">
    <property type="entry name" value="alpha/beta-Hydrolases"/>
    <property type="match status" value="1"/>
</dbReference>
<evidence type="ECO:0000256" key="1">
    <source>
        <dbReference type="ARBA" id="ARBA00022801"/>
    </source>
</evidence>
<dbReference type="GO" id="GO:0006629">
    <property type="term" value="P:lipid metabolic process"/>
    <property type="evidence" value="ECO:0007669"/>
    <property type="project" value="InterPro"/>
</dbReference>
<dbReference type="PANTHER" id="PTHR47090">
    <property type="entry name" value="PROTEIN EDS1-RELATED"/>
    <property type="match status" value="1"/>
</dbReference>
<feature type="domain" description="Fungal lipase-type" evidence="2">
    <location>
        <begin position="97"/>
        <end position="183"/>
    </location>
</feature>
<gene>
    <name evidence="3" type="ORF">L1049_027946</name>
</gene>
<dbReference type="Pfam" id="PF01764">
    <property type="entry name" value="Lipase_3"/>
    <property type="match status" value="1"/>
</dbReference>
<comment type="caution">
    <text evidence="3">The sequence shown here is derived from an EMBL/GenBank/DDBJ whole genome shotgun (WGS) entry which is preliminary data.</text>
</comment>
<accession>A0AAP0WVQ8</accession>